<dbReference type="AlphaFoldDB" id="A0AAV5V8C2"/>
<name>A0AAV5V8C2_9BILA</name>
<dbReference type="Proteomes" id="UP001432322">
    <property type="component" value="Unassembled WGS sequence"/>
</dbReference>
<evidence type="ECO:0000313" key="6">
    <source>
        <dbReference type="Proteomes" id="UP001432322"/>
    </source>
</evidence>
<evidence type="ECO:0000256" key="1">
    <source>
        <dbReference type="ARBA" id="ARBA00007381"/>
    </source>
</evidence>
<evidence type="ECO:0000256" key="2">
    <source>
        <dbReference type="ARBA" id="ARBA00022741"/>
    </source>
</evidence>
<comment type="similarity">
    <text evidence="1">Belongs to the heat shock protein 70 family.</text>
</comment>
<dbReference type="Pfam" id="PF00012">
    <property type="entry name" value="HSP70"/>
    <property type="match status" value="1"/>
</dbReference>
<keyword evidence="6" id="KW-1185">Reference proteome</keyword>
<reference evidence="5" key="1">
    <citation type="submission" date="2023-10" db="EMBL/GenBank/DDBJ databases">
        <title>Genome assembly of Pristionchus species.</title>
        <authorList>
            <person name="Yoshida K."/>
            <person name="Sommer R.J."/>
        </authorList>
    </citation>
    <scope>NUCLEOTIDE SEQUENCE</scope>
    <source>
        <strain evidence="5">RS5133</strain>
    </source>
</reference>
<feature type="coiled-coil region" evidence="4">
    <location>
        <begin position="64"/>
        <end position="145"/>
    </location>
</feature>
<comment type="caution">
    <text evidence="5">The sequence shown here is derived from an EMBL/GenBank/DDBJ whole genome shotgun (WGS) entry which is preliminary data.</text>
</comment>
<organism evidence="5 6">
    <name type="scientific">Pristionchus fissidentatus</name>
    <dbReference type="NCBI Taxonomy" id="1538716"/>
    <lineage>
        <taxon>Eukaryota</taxon>
        <taxon>Metazoa</taxon>
        <taxon>Ecdysozoa</taxon>
        <taxon>Nematoda</taxon>
        <taxon>Chromadorea</taxon>
        <taxon>Rhabditida</taxon>
        <taxon>Rhabditina</taxon>
        <taxon>Diplogasteromorpha</taxon>
        <taxon>Diplogasteroidea</taxon>
        <taxon>Neodiplogasteridae</taxon>
        <taxon>Pristionchus</taxon>
    </lineage>
</organism>
<dbReference type="InterPro" id="IPR013126">
    <property type="entry name" value="Hsp_70_fam"/>
</dbReference>
<evidence type="ECO:0000256" key="4">
    <source>
        <dbReference type="SAM" id="Coils"/>
    </source>
</evidence>
<keyword evidence="2" id="KW-0547">Nucleotide-binding</keyword>
<feature type="non-terminal residue" evidence="5">
    <location>
        <position position="1"/>
    </location>
</feature>
<accession>A0AAV5V8C2</accession>
<proteinExistence type="inferred from homology"/>
<evidence type="ECO:0000313" key="5">
    <source>
        <dbReference type="EMBL" id="GMT14473.1"/>
    </source>
</evidence>
<dbReference type="GO" id="GO:0005524">
    <property type="term" value="F:ATP binding"/>
    <property type="evidence" value="ECO:0007669"/>
    <property type="project" value="UniProtKB-KW"/>
</dbReference>
<gene>
    <name evidence="5" type="ORF">PFISCL1PPCAC_5770</name>
</gene>
<evidence type="ECO:0000256" key="3">
    <source>
        <dbReference type="ARBA" id="ARBA00022840"/>
    </source>
</evidence>
<sequence length="184" mass="21185">FQPSRAMNDSVVEDLYSMMQSFMSEQLCSSVFEDDRKLTVKTRSVFKQAARDEKKIRSSSEQERRALESDIAHSKARLSELKADCERVKIELSTIEEENVKLEKEEIERKAFMEELRRDLVRTKLEKLKILKTNSEQNLINATAESRRLALKIDARSAGVFPISDSQNLVFVNGVPRIQTISTQ</sequence>
<keyword evidence="4" id="KW-0175">Coiled coil</keyword>
<dbReference type="GO" id="GO:0140662">
    <property type="term" value="F:ATP-dependent protein folding chaperone"/>
    <property type="evidence" value="ECO:0007669"/>
    <property type="project" value="InterPro"/>
</dbReference>
<protein>
    <submittedName>
        <fullName evidence="5">Uncharacterized protein</fullName>
    </submittedName>
</protein>
<dbReference type="EMBL" id="BTSY01000002">
    <property type="protein sequence ID" value="GMT14473.1"/>
    <property type="molecule type" value="Genomic_DNA"/>
</dbReference>
<keyword evidence="3" id="KW-0067">ATP-binding</keyword>